<dbReference type="SUPFAM" id="SSF46785">
    <property type="entry name" value="Winged helix' DNA-binding domain"/>
    <property type="match status" value="1"/>
</dbReference>
<sequence>MDGLSNYLERIQSAFQITLQKMQPKMVESMNENGVTPTQFYVLIYLWKQGSCKISELAEYMGVKPSAVTFMIDRLEQNNFVVREHDKKDRRVVNISLSTEGQEKLNTVIHARKVIAEKFLSYLSEDELAQFALIAEKLAEATTKEN</sequence>
<dbReference type="RefSeq" id="WP_209401925.1">
    <property type="nucleotide sequence ID" value="NZ_JAGIYQ010000001.1"/>
</dbReference>
<accession>A0A940NK45</accession>
<dbReference type="EMBL" id="JAGIYQ010000001">
    <property type="protein sequence ID" value="MBP0723966.1"/>
    <property type="molecule type" value="Genomic_DNA"/>
</dbReference>
<dbReference type="InterPro" id="IPR036388">
    <property type="entry name" value="WH-like_DNA-bd_sf"/>
</dbReference>
<evidence type="ECO:0000313" key="6">
    <source>
        <dbReference type="Proteomes" id="UP000682134"/>
    </source>
</evidence>
<dbReference type="GO" id="GO:0003700">
    <property type="term" value="F:DNA-binding transcription factor activity"/>
    <property type="evidence" value="ECO:0007669"/>
    <property type="project" value="InterPro"/>
</dbReference>
<gene>
    <name evidence="5" type="ORF">J5Y03_02065</name>
</gene>
<feature type="domain" description="HTH marR-type" evidence="4">
    <location>
        <begin position="1"/>
        <end position="140"/>
    </location>
</feature>
<dbReference type="InterPro" id="IPR036390">
    <property type="entry name" value="WH_DNA-bd_sf"/>
</dbReference>
<dbReference type="PANTHER" id="PTHR42756">
    <property type="entry name" value="TRANSCRIPTIONAL REGULATOR, MARR"/>
    <property type="match status" value="1"/>
</dbReference>
<dbReference type="SMART" id="SM00347">
    <property type="entry name" value="HTH_MARR"/>
    <property type="match status" value="1"/>
</dbReference>
<evidence type="ECO:0000256" key="3">
    <source>
        <dbReference type="ARBA" id="ARBA00023163"/>
    </source>
</evidence>
<dbReference type="PROSITE" id="PS50995">
    <property type="entry name" value="HTH_MARR_2"/>
    <property type="match status" value="1"/>
</dbReference>
<keyword evidence="6" id="KW-1185">Reference proteome</keyword>
<dbReference type="GO" id="GO:0003677">
    <property type="term" value="F:DNA binding"/>
    <property type="evidence" value="ECO:0007669"/>
    <property type="project" value="UniProtKB-KW"/>
</dbReference>
<comment type="caution">
    <text evidence="5">The sequence shown here is derived from an EMBL/GenBank/DDBJ whole genome shotgun (WGS) entry which is preliminary data.</text>
</comment>
<dbReference type="Pfam" id="PF01047">
    <property type="entry name" value="MarR"/>
    <property type="match status" value="1"/>
</dbReference>
<name>A0A940NK45_9BACI</name>
<dbReference type="PANTHER" id="PTHR42756:SF1">
    <property type="entry name" value="TRANSCRIPTIONAL REPRESSOR OF EMRAB OPERON"/>
    <property type="match status" value="1"/>
</dbReference>
<keyword evidence="3" id="KW-0804">Transcription</keyword>
<dbReference type="InterPro" id="IPR000835">
    <property type="entry name" value="HTH_MarR-typ"/>
</dbReference>
<evidence type="ECO:0000259" key="4">
    <source>
        <dbReference type="PROSITE" id="PS50995"/>
    </source>
</evidence>
<dbReference type="PRINTS" id="PR00598">
    <property type="entry name" value="HTHMARR"/>
</dbReference>
<keyword evidence="1" id="KW-0805">Transcription regulation</keyword>
<reference evidence="5" key="1">
    <citation type="submission" date="2021-04" db="EMBL/GenBank/DDBJ databases">
        <title>Genome seq and assembly of Bacillus sp.</title>
        <authorList>
            <person name="Chhetri G."/>
        </authorList>
    </citation>
    <scope>NUCLEOTIDE SEQUENCE</scope>
    <source>
        <strain evidence="5">RG28</strain>
    </source>
</reference>
<evidence type="ECO:0000313" key="5">
    <source>
        <dbReference type="EMBL" id="MBP0723966.1"/>
    </source>
</evidence>
<dbReference type="Gene3D" id="1.10.10.10">
    <property type="entry name" value="Winged helix-like DNA-binding domain superfamily/Winged helix DNA-binding domain"/>
    <property type="match status" value="1"/>
</dbReference>
<proteinExistence type="predicted"/>
<organism evidence="5 6">
    <name type="scientific">Gottfriedia endophytica</name>
    <dbReference type="NCBI Taxonomy" id="2820819"/>
    <lineage>
        <taxon>Bacteria</taxon>
        <taxon>Bacillati</taxon>
        <taxon>Bacillota</taxon>
        <taxon>Bacilli</taxon>
        <taxon>Bacillales</taxon>
        <taxon>Bacillaceae</taxon>
        <taxon>Gottfriedia</taxon>
    </lineage>
</organism>
<dbReference type="Proteomes" id="UP000682134">
    <property type="component" value="Unassembled WGS sequence"/>
</dbReference>
<evidence type="ECO:0000256" key="1">
    <source>
        <dbReference type="ARBA" id="ARBA00023015"/>
    </source>
</evidence>
<evidence type="ECO:0000256" key="2">
    <source>
        <dbReference type="ARBA" id="ARBA00023125"/>
    </source>
</evidence>
<dbReference type="AlphaFoldDB" id="A0A940NK45"/>
<dbReference type="Gene3D" id="1.10.287.100">
    <property type="match status" value="1"/>
</dbReference>
<keyword evidence="2" id="KW-0238">DNA-binding</keyword>
<protein>
    <submittedName>
        <fullName evidence="5">MarR family transcriptional regulator</fullName>
    </submittedName>
</protein>